<evidence type="ECO:0000313" key="2">
    <source>
        <dbReference type="EMBL" id="EHK27396.1"/>
    </source>
</evidence>
<organism evidence="2 3">
    <name type="scientific">Hypocrea virens (strain Gv29-8 / FGSC 10586)</name>
    <name type="common">Gliocladium virens</name>
    <name type="synonym">Trichoderma virens</name>
    <dbReference type="NCBI Taxonomy" id="413071"/>
    <lineage>
        <taxon>Eukaryota</taxon>
        <taxon>Fungi</taxon>
        <taxon>Dikarya</taxon>
        <taxon>Ascomycota</taxon>
        <taxon>Pezizomycotina</taxon>
        <taxon>Sordariomycetes</taxon>
        <taxon>Hypocreomycetidae</taxon>
        <taxon>Hypocreales</taxon>
        <taxon>Hypocreaceae</taxon>
        <taxon>Trichoderma</taxon>
    </lineage>
</organism>
<evidence type="ECO:0000313" key="3">
    <source>
        <dbReference type="Proteomes" id="UP000007115"/>
    </source>
</evidence>
<dbReference type="Proteomes" id="UP000007115">
    <property type="component" value="Unassembled WGS sequence"/>
</dbReference>
<dbReference type="InParanoid" id="G9MEA4"/>
<gene>
    <name evidence="2" type="ORF">TRIVIDRAFT_197242</name>
</gene>
<dbReference type="VEuPathDB" id="FungiDB:TRIVIDRAFT_197242"/>
<evidence type="ECO:0000256" key="1">
    <source>
        <dbReference type="SAM" id="MobiDB-lite"/>
    </source>
</evidence>
<dbReference type="RefSeq" id="XP_013961598.1">
    <property type="nucleotide sequence ID" value="XM_014106123.1"/>
</dbReference>
<sequence>MHKRQRSQSDSGCIKDHESTGCGGFQFRIAGFGNLRILVPLPHDAVRPISSKAVIKFAEALLPAARLGTRAERKKKKKGNPQKNMEQKDLTALSADSYLPRLGALWKLRTTK</sequence>
<dbReference type="EMBL" id="ABDF02000001">
    <property type="protein sequence ID" value="EHK27396.1"/>
    <property type="molecule type" value="Genomic_DNA"/>
</dbReference>
<proteinExistence type="predicted"/>
<dbReference type="GeneID" id="25789987"/>
<accession>G9MEA4</accession>
<comment type="caution">
    <text evidence="2">The sequence shown here is derived from an EMBL/GenBank/DDBJ whole genome shotgun (WGS) entry which is preliminary data.</text>
</comment>
<feature type="region of interest" description="Disordered" evidence="1">
    <location>
        <begin position="1"/>
        <end position="21"/>
    </location>
</feature>
<dbReference type="AlphaFoldDB" id="G9MEA4"/>
<feature type="region of interest" description="Disordered" evidence="1">
    <location>
        <begin position="68"/>
        <end position="91"/>
    </location>
</feature>
<reference evidence="2 3" key="1">
    <citation type="journal article" date="2011" name="Genome Biol.">
        <title>Comparative genome sequence analysis underscores mycoparasitism as the ancestral life style of Trichoderma.</title>
        <authorList>
            <person name="Kubicek C.P."/>
            <person name="Herrera-Estrella A."/>
            <person name="Seidl-Seiboth V."/>
            <person name="Martinez D.A."/>
            <person name="Druzhinina I.S."/>
            <person name="Thon M."/>
            <person name="Zeilinger S."/>
            <person name="Casas-Flores S."/>
            <person name="Horwitz B.A."/>
            <person name="Mukherjee P.K."/>
            <person name="Mukherjee M."/>
            <person name="Kredics L."/>
            <person name="Alcaraz L.D."/>
            <person name="Aerts A."/>
            <person name="Antal Z."/>
            <person name="Atanasova L."/>
            <person name="Cervantes-Badillo M.G."/>
            <person name="Challacombe J."/>
            <person name="Chertkov O."/>
            <person name="McCluskey K."/>
            <person name="Coulpier F."/>
            <person name="Deshpande N."/>
            <person name="von Doehren H."/>
            <person name="Ebbole D.J."/>
            <person name="Esquivel-Naranjo E.U."/>
            <person name="Fekete E."/>
            <person name="Flipphi M."/>
            <person name="Glaser F."/>
            <person name="Gomez-Rodriguez E.Y."/>
            <person name="Gruber S."/>
            <person name="Han C."/>
            <person name="Henrissat B."/>
            <person name="Hermosa R."/>
            <person name="Hernandez-Onate M."/>
            <person name="Karaffa L."/>
            <person name="Kosti I."/>
            <person name="Le Crom S."/>
            <person name="Lindquist E."/>
            <person name="Lucas S."/>
            <person name="Luebeck M."/>
            <person name="Luebeck P.S."/>
            <person name="Margeot A."/>
            <person name="Metz B."/>
            <person name="Misra M."/>
            <person name="Nevalainen H."/>
            <person name="Omann M."/>
            <person name="Packer N."/>
            <person name="Perrone G."/>
            <person name="Uresti-Rivera E.E."/>
            <person name="Salamov A."/>
            <person name="Schmoll M."/>
            <person name="Seiboth B."/>
            <person name="Shapiro H."/>
            <person name="Sukno S."/>
            <person name="Tamayo-Ramos J.A."/>
            <person name="Tisch D."/>
            <person name="Wiest A."/>
            <person name="Wilkinson H.H."/>
            <person name="Zhang M."/>
            <person name="Coutinho P.M."/>
            <person name="Kenerley C.M."/>
            <person name="Monte E."/>
            <person name="Baker S.E."/>
            <person name="Grigoriev I.V."/>
        </authorList>
    </citation>
    <scope>NUCLEOTIDE SEQUENCE [LARGE SCALE GENOMIC DNA]</scope>
    <source>
        <strain evidence="3">Gv29-8 / FGSC 10586</strain>
    </source>
</reference>
<protein>
    <submittedName>
        <fullName evidence="2">Uncharacterized protein</fullName>
    </submittedName>
</protein>
<name>G9MEA4_HYPVG</name>
<keyword evidence="3" id="KW-1185">Reference proteome</keyword>
<dbReference type="HOGENOM" id="CLU_2146217_0_0_1"/>